<accession>A0A803NDE7</accession>
<evidence type="ECO:0000256" key="3">
    <source>
        <dbReference type="ARBA" id="ARBA00022692"/>
    </source>
</evidence>
<evidence type="ECO:0000256" key="1">
    <source>
        <dbReference type="ARBA" id="ARBA00004477"/>
    </source>
</evidence>
<comment type="subcellular location">
    <subcellularLocation>
        <location evidence="1">Endoplasmic reticulum membrane</location>
        <topology evidence="1">Multi-pass membrane protein</topology>
    </subcellularLocation>
</comment>
<sequence>MTDGAAYVSVSMAVGAIYIWSYVYVIMKVSAEKSTRGERLDTHHSVVSVRPSVATSDSKEPLLISKVGGTVSMLEKIKTGAFGLVRRIRGINLQHLFAPTTIGSVIGFVVGVVPLLKMLLVGNSAPLRIIFSASEILGGATVPCVTLIVGANLVKGLRRSG</sequence>
<dbReference type="InterPro" id="IPR004776">
    <property type="entry name" value="Mem_transp_PIN-like"/>
</dbReference>
<dbReference type="GO" id="GO:0080162">
    <property type="term" value="P:endoplasmic reticulum to cytosol auxin transport"/>
    <property type="evidence" value="ECO:0007669"/>
    <property type="project" value="InterPro"/>
</dbReference>
<dbReference type="AlphaFoldDB" id="A0A803NDE7"/>
<feature type="transmembrane region" description="Helical" evidence="10">
    <location>
        <begin position="136"/>
        <end position="154"/>
    </location>
</feature>
<keyword evidence="2" id="KW-0813">Transport</keyword>
<evidence type="ECO:0000256" key="2">
    <source>
        <dbReference type="ARBA" id="ARBA00022448"/>
    </source>
</evidence>
<evidence type="ECO:0000313" key="11">
    <source>
        <dbReference type="EnsemblPlants" id="AUR62044144-RA:cds"/>
    </source>
</evidence>
<keyword evidence="7" id="KW-0927">Auxin signaling pathway</keyword>
<dbReference type="PANTHER" id="PTHR31651:SF6">
    <property type="entry name" value="PROTEIN PIN-LIKES 1-LIKE"/>
    <property type="match status" value="1"/>
</dbReference>
<dbReference type="OMA" id="MGAICRE"/>
<proteinExistence type="inferred from homology"/>
<dbReference type="PANTHER" id="PTHR31651">
    <property type="match status" value="1"/>
</dbReference>
<evidence type="ECO:0000256" key="5">
    <source>
        <dbReference type="ARBA" id="ARBA00022989"/>
    </source>
</evidence>
<dbReference type="GO" id="GO:0005789">
    <property type="term" value="C:endoplasmic reticulum membrane"/>
    <property type="evidence" value="ECO:0007669"/>
    <property type="project" value="UniProtKB-SubCell"/>
</dbReference>
<reference evidence="11" key="2">
    <citation type="submission" date="2021-03" db="UniProtKB">
        <authorList>
            <consortium name="EnsemblPlants"/>
        </authorList>
    </citation>
    <scope>IDENTIFICATION</scope>
</reference>
<protein>
    <submittedName>
        <fullName evidence="11">Uncharacterized protein</fullName>
    </submittedName>
</protein>
<dbReference type="GO" id="GO:0009734">
    <property type="term" value="P:auxin-activated signaling pathway"/>
    <property type="evidence" value="ECO:0007669"/>
    <property type="project" value="UniProtKB-KW"/>
</dbReference>
<keyword evidence="3 10" id="KW-0812">Transmembrane</keyword>
<evidence type="ECO:0000256" key="7">
    <source>
        <dbReference type="ARBA" id="ARBA00023294"/>
    </source>
</evidence>
<evidence type="ECO:0000256" key="10">
    <source>
        <dbReference type="SAM" id="Phobius"/>
    </source>
</evidence>
<dbReference type="InterPro" id="IPR045033">
    <property type="entry name" value="PILS1/3/4/5/7"/>
</dbReference>
<comment type="similarity">
    <text evidence="9">Belongs to the auxin efflux carrier (TC 2.A.69.2) family.</text>
</comment>
<name>A0A803NDE7_CHEQI</name>
<keyword evidence="12" id="KW-1185">Reference proteome</keyword>
<keyword evidence="6 10" id="KW-0472">Membrane</keyword>
<gene>
    <name evidence="11" type="primary">LOC110695298</name>
</gene>
<evidence type="ECO:0000256" key="6">
    <source>
        <dbReference type="ARBA" id="ARBA00023136"/>
    </source>
</evidence>
<feature type="transmembrane region" description="Helical" evidence="10">
    <location>
        <begin position="6"/>
        <end position="27"/>
    </location>
</feature>
<keyword evidence="4" id="KW-0256">Endoplasmic reticulum</keyword>
<organism evidence="11 12">
    <name type="scientific">Chenopodium quinoa</name>
    <name type="common">Quinoa</name>
    <dbReference type="NCBI Taxonomy" id="63459"/>
    <lineage>
        <taxon>Eukaryota</taxon>
        <taxon>Viridiplantae</taxon>
        <taxon>Streptophyta</taxon>
        <taxon>Embryophyta</taxon>
        <taxon>Tracheophyta</taxon>
        <taxon>Spermatophyta</taxon>
        <taxon>Magnoliopsida</taxon>
        <taxon>eudicotyledons</taxon>
        <taxon>Gunneridae</taxon>
        <taxon>Pentapetalae</taxon>
        <taxon>Caryophyllales</taxon>
        <taxon>Chenopodiaceae</taxon>
        <taxon>Chenopodioideae</taxon>
        <taxon>Atripliceae</taxon>
        <taxon>Chenopodium</taxon>
    </lineage>
</organism>
<comment type="function">
    <text evidence="8">Involved in cellular auxin homeostasis by regulating auxin metabolism. Regulates intracellular auxin accumulation at the endoplasmic reticulum and thus auxin availability for nuclear auxin signaling.</text>
</comment>
<reference evidence="11" key="1">
    <citation type="journal article" date="2017" name="Nature">
        <title>The genome of Chenopodium quinoa.</title>
        <authorList>
            <person name="Jarvis D.E."/>
            <person name="Ho Y.S."/>
            <person name="Lightfoot D.J."/>
            <person name="Schmoeckel S.M."/>
            <person name="Li B."/>
            <person name="Borm T.J.A."/>
            <person name="Ohyanagi H."/>
            <person name="Mineta K."/>
            <person name="Michell C.T."/>
            <person name="Saber N."/>
            <person name="Kharbatia N.M."/>
            <person name="Rupper R.R."/>
            <person name="Sharp A.R."/>
            <person name="Dally N."/>
            <person name="Boughton B.A."/>
            <person name="Woo Y.H."/>
            <person name="Gao G."/>
            <person name="Schijlen E.G.W.M."/>
            <person name="Guo X."/>
            <person name="Momin A.A."/>
            <person name="Negrao S."/>
            <person name="Al-Babili S."/>
            <person name="Gehring C."/>
            <person name="Roessner U."/>
            <person name="Jung C."/>
            <person name="Murphy K."/>
            <person name="Arold S.T."/>
            <person name="Gojobori T."/>
            <person name="van der Linden C.G."/>
            <person name="van Loo E.N."/>
            <person name="Jellen E.N."/>
            <person name="Maughan P.J."/>
            <person name="Tester M."/>
        </authorList>
    </citation>
    <scope>NUCLEOTIDE SEQUENCE [LARGE SCALE GENOMIC DNA]</scope>
    <source>
        <strain evidence="11">cv. PI 614886</strain>
    </source>
</reference>
<evidence type="ECO:0000256" key="8">
    <source>
        <dbReference type="ARBA" id="ARBA00025100"/>
    </source>
</evidence>
<evidence type="ECO:0000313" key="12">
    <source>
        <dbReference type="Proteomes" id="UP000596660"/>
    </source>
</evidence>
<evidence type="ECO:0000256" key="9">
    <source>
        <dbReference type="ARBA" id="ARBA00025752"/>
    </source>
</evidence>
<dbReference type="Proteomes" id="UP000596660">
    <property type="component" value="Unplaced"/>
</dbReference>
<dbReference type="Pfam" id="PF03547">
    <property type="entry name" value="Mem_trans"/>
    <property type="match status" value="1"/>
</dbReference>
<keyword evidence="5 10" id="KW-1133">Transmembrane helix</keyword>
<feature type="transmembrane region" description="Helical" evidence="10">
    <location>
        <begin position="96"/>
        <end position="116"/>
    </location>
</feature>
<dbReference type="Gramene" id="AUR62044144-RA">
    <property type="protein sequence ID" value="AUR62044144-RA:cds"/>
    <property type="gene ID" value="AUR62044144"/>
</dbReference>
<dbReference type="EnsemblPlants" id="AUR62044144-RA">
    <property type="protein sequence ID" value="AUR62044144-RA:cds"/>
    <property type="gene ID" value="AUR62044144"/>
</dbReference>
<evidence type="ECO:0000256" key="4">
    <source>
        <dbReference type="ARBA" id="ARBA00022824"/>
    </source>
</evidence>